<protein>
    <recommendedName>
        <fullName evidence="4">EamA domain-containing protein</fullName>
    </recommendedName>
</protein>
<feature type="transmembrane region" description="Helical" evidence="1">
    <location>
        <begin position="88"/>
        <end position="106"/>
    </location>
</feature>
<keyword evidence="1" id="KW-0812">Transmembrane</keyword>
<feature type="transmembrane region" description="Helical" evidence="1">
    <location>
        <begin position="264"/>
        <end position="284"/>
    </location>
</feature>
<evidence type="ECO:0000256" key="1">
    <source>
        <dbReference type="SAM" id="Phobius"/>
    </source>
</evidence>
<proteinExistence type="predicted"/>
<feature type="transmembrane region" description="Helical" evidence="1">
    <location>
        <begin position="7"/>
        <end position="27"/>
    </location>
</feature>
<feature type="transmembrane region" description="Helical" evidence="1">
    <location>
        <begin position="296"/>
        <end position="315"/>
    </location>
</feature>
<gene>
    <name evidence="2" type="ORF">HB662_27905</name>
</gene>
<dbReference type="Proteomes" id="UP000765160">
    <property type="component" value="Unassembled WGS sequence"/>
</dbReference>
<feature type="transmembrane region" description="Helical" evidence="1">
    <location>
        <begin position="112"/>
        <end position="133"/>
    </location>
</feature>
<name>A0ABX1F8B7_9PROT</name>
<feature type="transmembrane region" description="Helical" evidence="1">
    <location>
        <begin position="165"/>
        <end position="184"/>
    </location>
</feature>
<evidence type="ECO:0008006" key="4">
    <source>
        <dbReference type="Google" id="ProtNLM"/>
    </source>
</evidence>
<feature type="transmembrane region" description="Helical" evidence="1">
    <location>
        <begin position="140"/>
        <end position="159"/>
    </location>
</feature>
<keyword evidence="1" id="KW-1133">Transmembrane helix</keyword>
<reference evidence="2 3" key="1">
    <citation type="submission" date="2020-03" db="EMBL/GenBank/DDBJ databases">
        <title>Roseomonas selenitidurans sp. nov. isolated from soil.</title>
        <authorList>
            <person name="Liu H."/>
        </authorList>
    </citation>
    <scope>NUCLEOTIDE SEQUENCE [LARGE SCALE GENOMIC DNA]</scope>
    <source>
        <strain evidence="2 3">JCM 15073</strain>
    </source>
</reference>
<feature type="transmembrane region" description="Helical" evidence="1">
    <location>
        <begin position="196"/>
        <end position="223"/>
    </location>
</feature>
<comment type="caution">
    <text evidence="2">The sequence shown here is derived from an EMBL/GenBank/DDBJ whole genome shotgun (WGS) entry which is preliminary data.</text>
</comment>
<keyword evidence="1" id="KW-0472">Membrane</keyword>
<dbReference type="RefSeq" id="WP_168055200.1">
    <property type="nucleotide sequence ID" value="NZ_JAATJR010000011.1"/>
</dbReference>
<keyword evidence="3" id="KW-1185">Reference proteome</keyword>
<evidence type="ECO:0000313" key="2">
    <source>
        <dbReference type="EMBL" id="NKE48624.1"/>
    </source>
</evidence>
<dbReference type="EMBL" id="JAAVTX010000011">
    <property type="protein sequence ID" value="NKE48624.1"/>
    <property type="molecule type" value="Genomic_DNA"/>
</dbReference>
<feature type="transmembrane region" description="Helical" evidence="1">
    <location>
        <begin position="47"/>
        <end position="67"/>
    </location>
</feature>
<feature type="transmembrane region" description="Helical" evidence="1">
    <location>
        <begin position="235"/>
        <end position="252"/>
    </location>
</feature>
<sequence>MQHGRPYGSDIAIAAAFGALAATGYALQHPFSKPAATRIGSSFSAGLWLVILTELVLASAAVALLIASSKIREQAASIFVGRTNLTGLLLNCFVGAVSLLTYLYAISIADQIFLAAILNCFPFWHALIGSWFFSKAKMRLAEWGVFVAALTTIILISASDFERGGIWQFFLFSLTPIGFSLGVFIRASYWGTLGPLPFLCATTIFNAPIFLTGCIIALGASFNWNTFMGILNEDLVFFGIGALSSVGATYFLHRGHSISPKVSWVAGFMLFLVPGMTAFLSYATIRLFKTDIPFEFRYVVLSALMMVYLLTYYSYTQWTELKR</sequence>
<organism evidence="2 3">
    <name type="scientific">Falsiroseomonas frigidaquae</name>
    <dbReference type="NCBI Taxonomy" id="487318"/>
    <lineage>
        <taxon>Bacteria</taxon>
        <taxon>Pseudomonadati</taxon>
        <taxon>Pseudomonadota</taxon>
        <taxon>Alphaproteobacteria</taxon>
        <taxon>Acetobacterales</taxon>
        <taxon>Roseomonadaceae</taxon>
        <taxon>Falsiroseomonas</taxon>
    </lineage>
</organism>
<accession>A0ABX1F8B7</accession>
<evidence type="ECO:0000313" key="3">
    <source>
        <dbReference type="Proteomes" id="UP000765160"/>
    </source>
</evidence>